<dbReference type="PANTHER" id="PTHR43080">
    <property type="entry name" value="CBS DOMAIN-CONTAINING PROTEIN CBSX3, MITOCHONDRIAL"/>
    <property type="match status" value="1"/>
</dbReference>
<gene>
    <name evidence="4" type="ordered locus">AF_0848</name>
</gene>
<dbReference type="AlphaFoldDB" id="O29410"/>
<evidence type="ECO:0000259" key="3">
    <source>
        <dbReference type="PROSITE" id="PS51371"/>
    </source>
</evidence>
<keyword evidence="1 2" id="KW-0129">CBS domain</keyword>
<name>O29410_ARCFU</name>
<dbReference type="EMBL" id="AE000782">
    <property type="protein sequence ID" value="AAB90389.1"/>
    <property type="molecule type" value="Genomic_DNA"/>
</dbReference>
<dbReference type="PANTHER" id="PTHR43080:SF2">
    <property type="entry name" value="CBS DOMAIN-CONTAINING PROTEIN"/>
    <property type="match status" value="1"/>
</dbReference>
<dbReference type="HOGENOM" id="CLU_076812_0_0_2"/>
<evidence type="ECO:0000313" key="4">
    <source>
        <dbReference type="EMBL" id="AAB90389.1"/>
    </source>
</evidence>
<dbReference type="SUPFAM" id="SSF54631">
    <property type="entry name" value="CBS-domain pair"/>
    <property type="match status" value="3"/>
</dbReference>
<keyword evidence="5" id="KW-1185">Reference proteome</keyword>
<dbReference type="InterPro" id="IPR000644">
    <property type="entry name" value="CBS_dom"/>
</dbReference>
<dbReference type="Gene3D" id="3.10.580.10">
    <property type="entry name" value="CBS-domain"/>
    <property type="match status" value="2"/>
</dbReference>
<dbReference type="EnsemblBacteria" id="AAB90389">
    <property type="protein sequence ID" value="AAB90389"/>
    <property type="gene ID" value="AF_0848"/>
</dbReference>
<feature type="domain" description="CBS" evidence="3">
    <location>
        <begin position="149"/>
        <end position="204"/>
    </location>
</feature>
<accession>O29410</accession>
<evidence type="ECO:0000313" key="5">
    <source>
        <dbReference type="Proteomes" id="UP000002199"/>
    </source>
</evidence>
<dbReference type="SMART" id="SM00116">
    <property type="entry name" value="CBS"/>
    <property type="match status" value="4"/>
</dbReference>
<dbReference type="KEGG" id="afu:AF_0848"/>
<sequence>MMEIATKDVFTLPPTSTLMNALKMMLRRNFRRIPIADPGTKRLEGIISATDFVNIFGGGPKFGLIKGRYGGNLSAAVNEVVETIMEREVVTVNESDSLEEAVETMFEKNVGGCPIVNKDDVVVGIITERDILKYLGANRSIDGVASDYMTSSVITLRPKDSIERAMRTMIEKKLRRIPIIDDGILVGLITVREILRYFGTGEAFRMLTSGNIKDAIDKPISTILANDELLVYKDILTFPRNISISQLVSSMLEKGYGVALIVENGKLEGIITERDLIRFLYSKS</sequence>
<feature type="domain" description="CBS" evidence="3">
    <location>
        <begin position="5"/>
        <end position="62"/>
    </location>
</feature>
<dbReference type="Pfam" id="PF00571">
    <property type="entry name" value="CBS"/>
    <property type="match status" value="4"/>
</dbReference>
<feature type="domain" description="CBS" evidence="3">
    <location>
        <begin position="231"/>
        <end position="284"/>
    </location>
</feature>
<protein>
    <recommendedName>
        <fullName evidence="3">CBS domain-containing protein</fullName>
    </recommendedName>
</protein>
<dbReference type="Proteomes" id="UP000002199">
    <property type="component" value="Chromosome"/>
</dbReference>
<dbReference type="InterPro" id="IPR046342">
    <property type="entry name" value="CBS_dom_sf"/>
</dbReference>
<dbReference type="PaxDb" id="224325-AF_0848"/>
<organism evidence="4 5">
    <name type="scientific">Archaeoglobus fulgidus (strain ATCC 49558 / DSM 4304 / JCM 9628 / NBRC 100126 / VC-16)</name>
    <dbReference type="NCBI Taxonomy" id="224325"/>
    <lineage>
        <taxon>Archaea</taxon>
        <taxon>Methanobacteriati</taxon>
        <taxon>Methanobacteriota</taxon>
        <taxon>Archaeoglobi</taxon>
        <taxon>Archaeoglobales</taxon>
        <taxon>Archaeoglobaceae</taxon>
        <taxon>Archaeoglobus</taxon>
    </lineage>
</organism>
<evidence type="ECO:0000256" key="2">
    <source>
        <dbReference type="PROSITE-ProRule" id="PRU00703"/>
    </source>
</evidence>
<dbReference type="STRING" id="224325.AF_0848"/>
<feature type="domain" description="CBS" evidence="3">
    <location>
        <begin position="85"/>
        <end position="141"/>
    </location>
</feature>
<evidence type="ECO:0000256" key="1">
    <source>
        <dbReference type="ARBA" id="ARBA00023122"/>
    </source>
</evidence>
<dbReference type="CDD" id="cd17779">
    <property type="entry name" value="CBS_archAMPK_gamma-repeat1"/>
    <property type="match status" value="1"/>
</dbReference>
<dbReference type="PhylomeDB" id="O29410"/>
<dbReference type="eggNOG" id="arCOG00600">
    <property type="taxonomic scope" value="Archaea"/>
</dbReference>
<reference evidence="4 5" key="1">
    <citation type="journal article" date="1997" name="Nature">
        <title>The complete genome sequence of the hyperthermophilic, sulphate-reducing archaeon Archaeoglobus fulgidus.</title>
        <authorList>
            <person name="Klenk H.P."/>
            <person name="Clayton R.A."/>
            <person name="Tomb J."/>
            <person name="White O."/>
            <person name="Nelson K.E."/>
            <person name="Ketchum K.A."/>
            <person name="Dodson R.J."/>
            <person name="Gwinn M."/>
            <person name="Hickey E.K."/>
            <person name="Peterson J.D."/>
            <person name="Richardson D.L."/>
            <person name="Kerlavage A.R."/>
            <person name="Graham D.E."/>
            <person name="Kyrpides N.C."/>
            <person name="Fleischmann R.D."/>
            <person name="Quackenbush J."/>
            <person name="Lee N.H."/>
            <person name="Sutton G.G."/>
            <person name="Gill S."/>
            <person name="Kirkness E.F."/>
            <person name="Dougherty B.A."/>
            <person name="McKenney K."/>
            <person name="Adams M.D."/>
            <person name="Loftus B."/>
            <person name="Peterson S."/>
            <person name="Reich C.I."/>
            <person name="McNeil L.K."/>
            <person name="Badger J.H."/>
            <person name="Glodek A."/>
            <person name="Zhou L."/>
            <person name="Overbeek R."/>
            <person name="Gocayne J.D."/>
            <person name="Weidman J.F."/>
            <person name="McDonald L."/>
            <person name="Utterback T."/>
            <person name="Cotton M.D."/>
            <person name="Spriggs T."/>
            <person name="Artiach P."/>
            <person name="Kaine B.P."/>
            <person name="Sykes S.M."/>
            <person name="Sadow P.W."/>
            <person name="D'Andrea K.P."/>
            <person name="Bowman C."/>
            <person name="Fujii C."/>
            <person name="Garland S.A."/>
            <person name="Mason T.M."/>
            <person name="Olsen G.J."/>
            <person name="Fraser C.M."/>
            <person name="Smith H.O."/>
            <person name="Woese C.R."/>
            <person name="Venter J.C."/>
        </authorList>
    </citation>
    <scope>NUCLEOTIDE SEQUENCE [LARGE SCALE GENOMIC DNA]</scope>
    <source>
        <strain evidence="5">ATCC 49558 / DSM 4304 / JCM 9628 / NBRC 100126 / VC-16</strain>
    </source>
</reference>
<proteinExistence type="predicted"/>
<dbReference type="PROSITE" id="PS51371">
    <property type="entry name" value="CBS"/>
    <property type="match status" value="4"/>
</dbReference>
<dbReference type="InterPro" id="IPR051257">
    <property type="entry name" value="Diverse_CBS-Domain"/>
</dbReference>
<dbReference type="PIR" id="H69355">
    <property type="entry name" value="H69355"/>
</dbReference>